<feature type="compositionally biased region" description="Polar residues" evidence="1">
    <location>
        <begin position="89"/>
        <end position="109"/>
    </location>
</feature>
<feature type="compositionally biased region" description="Basic and acidic residues" evidence="1">
    <location>
        <begin position="339"/>
        <end position="348"/>
    </location>
</feature>
<keyword evidence="3" id="KW-1185">Reference proteome</keyword>
<dbReference type="OrthoDB" id="2129362at2759"/>
<protein>
    <recommendedName>
        <fullName evidence="4">N-acetyltransferase domain-containing protein</fullName>
    </recommendedName>
</protein>
<reference evidence="2 3" key="1">
    <citation type="journal article" date="2018" name="New Phytol.">
        <title>Comparative genomics and transcriptomics depict ericoid mycorrhizal fungi as versatile saprotrophs and plant mutualists.</title>
        <authorList>
            <person name="Martino E."/>
            <person name="Morin E."/>
            <person name="Grelet G.A."/>
            <person name="Kuo A."/>
            <person name="Kohler A."/>
            <person name="Daghino S."/>
            <person name="Barry K.W."/>
            <person name="Cichocki N."/>
            <person name="Clum A."/>
            <person name="Dockter R.B."/>
            <person name="Hainaut M."/>
            <person name="Kuo R.C."/>
            <person name="LaButti K."/>
            <person name="Lindahl B.D."/>
            <person name="Lindquist E.A."/>
            <person name="Lipzen A."/>
            <person name="Khouja H.R."/>
            <person name="Magnuson J."/>
            <person name="Murat C."/>
            <person name="Ohm R.A."/>
            <person name="Singer S.W."/>
            <person name="Spatafora J.W."/>
            <person name="Wang M."/>
            <person name="Veneault-Fourrey C."/>
            <person name="Henrissat B."/>
            <person name="Grigoriev I.V."/>
            <person name="Martin F.M."/>
            <person name="Perotto S."/>
        </authorList>
    </citation>
    <scope>NUCLEOTIDE SEQUENCE [LARGE SCALE GENOMIC DNA]</scope>
    <source>
        <strain evidence="2 3">ATCC 22711</strain>
    </source>
</reference>
<evidence type="ECO:0000313" key="3">
    <source>
        <dbReference type="Proteomes" id="UP000241818"/>
    </source>
</evidence>
<feature type="region of interest" description="Disordered" evidence="1">
    <location>
        <begin position="1"/>
        <end position="26"/>
    </location>
</feature>
<organism evidence="2 3">
    <name type="scientific">Amorphotheca resinae ATCC 22711</name>
    <dbReference type="NCBI Taxonomy" id="857342"/>
    <lineage>
        <taxon>Eukaryota</taxon>
        <taxon>Fungi</taxon>
        <taxon>Dikarya</taxon>
        <taxon>Ascomycota</taxon>
        <taxon>Pezizomycotina</taxon>
        <taxon>Leotiomycetes</taxon>
        <taxon>Helotiales</taxon>
        <taxon>Amorphothecaceae</taxon>
        <taxon>Amorphotheca</taxon>
    </lineage>
</organism>
<evidence type="ECO:0000313" key="2">
    <source>
        <dbReference type="EMBL" id="PSS18653.1"/>
    </source>
</evidence>
<dbReference type="InParanoid" id="A0A2T3B289"/>
<feature type="region of interest" description="Disordered" evidence="1">
    <location>
        <begin position="66"/>
        <end position="109"/>
    </location>
</feature>
<dbReference type="Gene3D" id="3.40.630.30">
    <property type="match status" value="1"/>
</dbReference>
<accession>A0A2T3B289</accession>
<evidence type="ECO:0008006" key="4">
    <source>
        <dbReference type="Google" id="ProtNLM"/>
    </source>
</evidence>
<dbReference type="SUPFAM" id="SSF55729">
    <property type="entry name" value="Acyl-CoA N-acyltransferases (Nat)"/>
    <property type="match status" value="1"/>
</dbReference>
<dbReference type="EMBL" id="KZ679011">
    <property type="protein sequence ID" value="PSS18653.1"/>
    <property type="molecule type" value="Genomic_DNA"/>
</dbReference>
<name>A0A2T3B289_AMORE</name>
<proteinExistence type="predicted"/>
<dbReference type="InterPro" id="IPR016181">
    <property type="entry name" value="Acyl_CoA_acyltransferase"/>
</dbReference>
<dbReference type="RefSeq" id="XP_024721005.1">
    <property type="nucleotide sequence ID" value="XM_024868755.1"/>
</dbReference>
<dbReference type="GeneID" id="36576836"/>
<evidence type="ECO:0000256" key="1">
    <source>
        <dbReference type="SAM" id="MobiDB-lite"/>
    </source>
</evidence>
<dbReference type="AlphaFoldDB" id="A0A2T3B289"/>
<feature type="region of interest" description="Disordered" evidence="1">
    <location>
        <begin position="322"/>
        <end position="373"/>
    </location>
</feature>
<dbReference type="Proteomes" id="UP000241818">
    <property type="component" value="Unassembled WGS sequence"/>
</dbReference>
<gene>
    <name evidence="2" type="ORF">M430DRAFT_58776</name>
</gene>
<sequence>MSPPKNAYNPSAPNVKKRDTYLPINDRIPNSKASIIEITGLTDEQIELLLTVDDFAAMPSGTLQDSIWAPGNENKQYAPIKTPTAAPSGHNNETVPSGVSASQSKTSWKNSTRVTVATAGKQQPPAPTNDLSSVAPHLRVTGQETPLNLPPHLQPVNQSTRFNGPPQLSNLENTEDRQIPQNQAKLSSNSITVRHNETMSIPCTSGNAGPSGILQQTQHLSPSKQNEISQQSAVLPIRSSFTINGSQEDAFMSFLNNKVAAQAKTKELASRAQEVSSKFTSESTSQNKFQTSQSQSALGVTWHSHSVSRHEDFTTFLSRKEKESLSKGRRYHAASTNPAHKEAVRQPEQRTQPSTLDHEKSAGGSRVDTSTTLNRGHLMALPRNNMAIQSSKTPWAAPHQPYSSQGAFKVPRSSLEPSSTAMAKVLGQSKTSAEKAIVNQNNGNSNDIFPTSSVGWDDPSLLKLGQMHKAGELHKAIVDEFMGSVLTHSNTLPLTEGSLAISTGLAPRVESEDSLYGQVSDEGIRGKKKENVRATQGIPATEELLDFQNKWMPPPCNWEVDRPIFDISFMPKYIREDWAPGIPCGPSVTVDISAEGFRLGKLPVNGKYLGEEVIQPDSIPDIKNSEKGQKRLLQTAELDSFNFIKAMKKRTKNVKMMNVQTEARYREIAEMEFAPHPYAPAIDIYLRPATLSDVSGIKAVYNYYIKNSIIPEDQVEVSEDNIAALINTCKSEKLPCVVAIRGCVPSFKSPRNSIIQSKSLLPKFENVIGFGVAQTYGYGFSGLRTGRSRTTADLQFYVHHEYTRKGVGRSILDRLIQCLSPSYAGKDGYSWLNPNEDPTYKVGGAHLMHQLVIQLPVNFKDDTTLPWFTEFLTKYWFDKEARLARVARSTIARGQANFLDLVIFTKEISVVTEHPGFT</sequence>